<accession>A0A8C3GUT2</accession>
<dbReference type="Ensembl" id="ENSCMUT00000006657.2">
    <property type="protein sequence ID" value="ENSCMUP00000006169.2"/>
    <property type="gene ID" value="ENSCMUG00000004101.2"/>
</dbReference>
<feature type="compositionally biased region" description="Polar residues" evidence="1">
    <location>
        <begin position="110"/>
        <end position="121"/>
    </location>
</feature>
<organism evidence="3 4">
    <name type="scientific">Corvus moneduloides</name>
    <name type="common">New Caledonian crow</name>
    <dbReference type="NCBI Taxonomy" id="1196302"/>
    <lineage>
        <taxon>Eukaryota</taxon>
        <taxon>Metazoa</taxon>
        <taxon>Chordata</taxon>
        <taxon>Craniata</taxon>
        <taxon>Vertebrata</taxon>
        <taxon>Euteleostomi</taxon>
        <taxon>Archelosauria</taxon>
        <taxon>Archosauria</taxon>
        <taxon>Dinosauria</taxon>
        <taxon>Saurischia</taxon>
        <taxon>Theropoda</taxon>
        <taxon>Coelurosauria</taxon>
        <taxon>Aves</taxon>
        <taxon>Neognathae</taxon>
        <taxon>Neoaves</taxon>
        <taxon>Telluraves</taxon>
        <taxon>Australaves</taxon>
        <taxon>Passeriformes</taxon>
        <taxon>Corvoidea</taxon>
        <taxon>Corvidae</taxon>
        <taxon>Corvus</taxon>
    </lineage>
</organism>
<name>A0A8C3GUT2_CORMO</name>
<evidence type="ECO:0000313" key="4">
    <source>
        <dbReference type="Proteomes" id="UP000694553"/>
    </source>
</evidence>
<reference evidence="3" key="2">
    <citation type="submission" date="2025-08" db="UniProtKB">
        <authorList>
            <consortium name="Ensembl"/>
        </authorList>
    </citation>
    <scope>IDENTIFICATION</scope>
</reference>
<keyword evidence="2" id="KW-0732">Signal</keyword>
<evidence type="ECO:0000256" key="1">
    <source>
        <dbReference type="SAM" id="MobiDB-lite"/>
    </source>
</evidence>
<feature type="region of interest" description="Disordered" evidence="1">
    <location>
        <begin position="87"/>
        <end position="121"/>
    </location>
</feature>
<feature type="signal peptide" evidence="2">
    <location>
        <begin position="1"/>
        <end position="27"/>
    </location>
</feature>
<proteinExistence type="predicted"/>
<sequence>PCWPPQSPLLMSITTRWMVLRPGLVSATFIAMDPNPHAHGRSVPSSLQELLLFEHCHCCCHMYLGGTGCVWQILGSKHGQLVIDPAGSVPANTSVGHKEKVPGKAPRLSLPSTANQQRHPP</sequence>
<reference evidence="4" key="1">
    <citation type="submission" date="2019-10" db="EMBL/GenBank/DDBJ databases">
        <title>Corvus moneduloides (New Caledonian crow) genome, bCorMon1, primary haplotype.</title>
        <authorList>
            <person name="Rutz C."/>
            <person name="Fungtammasan C."/>
            <person name="Mountcastle J."/>
            <person name="Formenti G."/>
            <person name="Chow W."/>
            <person name="Howe K."/>
            <person name="Steele M.P."/>
            <person name="Fernandes J."/>
            <person name="Gilbert M.T.P."/>
            <person name="Fedrigo O."/>
            <person name="Jarvis E.D."/>
            <person name="Gemmell N."/>
        </authorList>
    </citation>
    <scope>NUCLEOTIDE SEQUENCE [LARGE SCALE GENOMIC DNA]</scope>
</reference>
<dbReference type="Proteomes" id="UP000694553">
    <property type="component" value="Unassembled WGS sequence"/>
</dbReference>
<evidence type="ECO:0000256" key="2">
    <source>
        <dbReference type="SAM" id="SignalP"/>
    </source>
</evidence>
<protein>
    <submittedName>
        <fullName evidence="3">Uncharacterized protein</fullName>
    </submittedName>
</protein>
<feature type="chain" id="PRO_5043647098" evidence="2">
    <location>
        <begin position="28"/>
        <end position="121"/>
    </location>
</feature>
<dbReference type="AlphaFoldDB" id="A0A8C3GUT2"/>
<keyword evidence="4" id="KW-1185">Reference proteome</keyword>
<accession>A0A8U7N5E3</accession>
<evidence type="ECO:0000313" key="3">
    <source>
        <dbReference type="Ensembl" id="ENSCMUP00000006169.2"/>
    </source>
</evidence>
<reference evidence="3" key="3">
    <citation type="submission" date="2025-09" db="UniProtKB">
        <authorList>
            <consortium name="Ensembl"/>
        </authorList>
    </citation>
    <scope>IDENTIFICATION</scope>
</reference>